<protein>
    <submittedName>
        <fullName evidence="1">Uncharacterized protein</fullName>
    </submittedName>
</protein>
<sequence length="721" mass="78747">MPIRAIDVYVRELRLMQDTRVSALGDTRLGIEGHSWLRQLISNTRDGDNVAMDGPPHALEAAIVSELQFFCKHNITPIFVFNGLSVARKDTRPFTKDDHRPGFRNSAWEAYRQKHTEKAQRGWSTSSPHAQSDMIPFVMQVLQANGAEFMRAPYSSWGQLAYLYKHESQPIHAVYSSLDMLMFDVDRVITAFNHSKATFTWIQREHLLNKCGVTSEQVLDMCILAGFDWCQTFPALVTDIGFSFKSAVDATRAYRTGLNAIQMIGDHTSGRSSNYSDSFLRAYCTVKYHIVMYLDGTVGPLNAEFAPNDLHDIIGYRLPTAAYQLLAQGIVNPPVLNMLVSGSWLEFPPADNGESAEYRKLITEWERSIYRQQCAALCGCMGPFYKQRKITMLSWFDPQSELVLNEAKAAKYSGQNAQQAPSQPLRLLLQAGQAAGSASISIEGVLASSKELLLPPTNKVSGADTDSDRGTAGMLLSALVDMGFVARSGQHTPLGSALGAGLCALNTKAPLKQWAVVEAAVLLSQGLLTGDKWSVAYEDEQSPVGKDAQQQKFVRIISRIATLVPGCERKGPWRLAYNRDLLAFGSAVRLVQKVAANCMDSACLIQAIAATEEAPRERTARLLELKAEAPVECASSAASGLLVHALLADYVRSGPGSWARIQECAGDSIVAAQQVVRDASSLVDAVLAMAKEQGSGVGKGFAADLKAARDWVQPVFSEVVG</sequence>
<comment type="caution">
    <text evidence="1">The sequence shown here is derived from an EMBL/GenBank/DDBJ whole genome shotgun (WGS) entry which is preliminary data.</text>
</comment>
<keyword evidence="2" id="KW-1185">Reference proteome</keyword>
<dbReference type="EMBL" id="JANBPG010000653">
    <property type="protein sequence ID" value="KAJ1894746.1"/>
    <property type="molecule type" value="Genomic_DNA"/>
</dbReference>
<evidence type="ECO:0000313" key="1">
    <source>
        <dbReference type="EMBL" id="KAJ1894746.1"/>
    </source>
</evidence>
<evidence type="ECO:0000313" key="2">
    <source>
        <dbReference type="Proteomes" id="UP001150581"/>
    </source>
</evidence>
<reference evidence="1" key="1">
    <citation type="submission" date="2022-07" db="EMBL/GenBank/DDBJ databases">
        <title>Phylogenomic reconstructions and comparative analyses of Kickxellomycotina fungi.</title>
        <authorList>
            <person name="Reynolds N.K."/>
            <person name="Stajich J.E."/>
            <person name="Barry K."/>
            <person name="Grigoriev I.V."/>
            <person name="Crous P."/>
            <person name="Smith M.E."/>
        </authorList>
    </citation>
    <scope>NUCLEOTIDE SEQUENCE</scope>
    <source>
        <strain evidence="1">Benny 63K</strain>
    </source>
</reference>
<dbReference type="Proteomes" id="UP001150581">
    <property type="component" value="Unassembled WGS sequence"/>
</dbReference>
<gene>
    <name evidence="1" type="ORF">LPJ66_005004</name>
</gene>
<proteinExistence type="predicted"/>
<organism evidence="1 2">
    <name type="scientific">Kickxella alabastrina</name>
    <dbReference type="NCBI Taxonomy" id="61397"/>
    <lineage>
        <taxon>Eukaryota</taxon>
        <taxon>Fungi</taxon>
        <taxon>Fungi incertae sedis</taxon>
        <taxon>Zoopagomycota</taxon>
        <taxon>Kickxellomycotina</taxon>
        <taxon>Kickxellomycetes</taxon>
        <taxon>Kickxellales</taxon>
        <taxon>Kickxellaceae</taxon>
        <taxon>Kickxella</taxon>
    </lineage>
</organism>
<name>A0ACC1IGC8_9FUNG</name>
<accession>A0ACC1IGC8</accession>